<dbReference type="EC" id="2.1.1.-" evidence="2"/>
<organism evidence="2">
    <name type="scientific">mine drainage metagenome</name>
    <dbReference type="NCBI Taxonomy" id="410659"/>
    <lineage>
        <taxon>unclassified sequences</taxon>
        <taxon>metagenomes</taxon>
        <taxon>ecological metagenomes</taxon>
    </lineage>
</organism>
<dbReference type="GO" id="GO:0008757">
    <property type="term" value="F:S-adenosylmethionine-dependent methyltransferase activity"/>
    <property type="evidence" value="ECO:0007669"/>
    <property type="project" value="InterPro"/>
</dbReference>
<dbReference type="AlphaFoldDB" id="T1C6M4"/>
<evidence type="ECO:0000259" key="1">
    <source>
        <dbReference type="Pfam" id="PF08241"/>
    </source>
</evidence>
<dbReference type="CDD" id="cd02440">
    <property type="entry name" value="AdoMet_MTases"/>
    <property type="match status" value="1"/>
</dbReference>
<reference evidence="2" key="1">
    <citation type="submission" date="2013-08" db="EMBL/GenBank/DDBJ databases">
        <authorList>
            <person name="Mendez C."/>
            <person name="Richter M."/>
            <person name="Ferrer M."/>
            <person name="Sanchez J."/>
        </authorList>
    </citation>
    <scope>NUCLEOTIDE SEQUENCE</scope>
</reference>
<proteinExistence type="predicted"/>
<keyword evidence="2" id="KW-0808">Transferase</keyword>
<reference evidence="2" key="2">
    <citation type="journal article" date="2014" name="ISME J.">
        <title>Microbial stratification in low pH oxic and suboxic macroscopic growths along an acid mine drainage.</title>
        <authorList>
            <person name="Mendez-Garcia C."/>
            <person name="Mesa V."/>
            <person name="Sprenger R.R."/>
            <person name="Richter M."/>
            <person name="Diez M.S."/>
            <person name="Solano J."/>
            <person name="Bargiela R."/>
            <person name="Golyshina O.V."/>
            <person name="Manteca A."/>
            <person name="Ramos J.L."/>
            <person name="Gallego J.R."/>
            <person name="Llorente I."/>
            <person name="Martins Dos Santos V.A."/>
            <person name="Jensen O.N."/>
            <person name="Pelaez A.I."/>
            <person name="Sanchez J."/>
            <person name="Ferrer M."/>
        </authorList>
    </citation>
    <scope>NUCLEOTIDE SEQUENCE</scope>
</reference>
<dbReference type="GO" id="GO:0032259">
    <property type="term" value="P:methylation"/>
    <property type="evidence" value="ECO:0007669"/>
    <property type="project" value="UniProtKB-KW"/>
</dbReference>
<gene>
    <name evidence="2" type="ORF">B1A_03333</name>
</gene>
<name>T1C6M4_9ZZZZ</name>
<dbReference type="InterPro" id="IPR029063">
    <property type="entry name" value="SAM-dependent_MTases_sf"/>
</dbReference>
<dbReference type="SUPFAM" id="SSF53335">
    <property type="entry name" value="S-adenosyl-L-methionine-dependent methyltransferases"/>
    <property type="match status" value="1"/>
</dbReference>
<feature type="non-terminal residue" evidence="2">
    <location>
        <position position="95"/>
    </location>
</feature>
<protein>
    <submittedName>
        <fullName evidence="2">Methyltransferase type 11 domain protein</fullName>
        <ecNumber evidence="2">2.1.1.-</ecNumber>
    </submittedName>
</protein>
<keyword evidence="2" id="KW-0489">Methyltransferase</keyword>
<feature type="domain" description="Methyltransferase type 11" evidence="1">
    <location>
        <begin position="42"/>
        <end position="94"/>
    </location>
</feature>
<dbReference type="Gene3D" id="3.40.50.150">
    <property type="entry name" value="Vaccinia Virus protein VP39"/>
    <property type="match status" value="1"/>
</dbReference>
<dbReference type="InterPro" id="IPR013216">
    <property type="entry name" value="Methyltransf_11"/>
</dbReference>
<dbReference type="Pfam" id="PF08241">
    <property type="entry name" value="Methyltransf_11"/>
    <property type="match status" value="1"/>
</dbReference>
<sequence>MDNESPLFDDIAEFYDETREKITVEEIDSIINQLSGLNSVIEIGVGTGRMALPLQERGYDITGIDISLKMLEKAKKRGVKHLVIGNAKKLPFLDK</sequence>
<dbReference type="EMBL" id="AUZX01002455">
    <property type="protein sequence ID" value="EQD76533.1"/>
    <property type="molecule type" value="Genomic_DNA"/>
</dbReference>
<evidence type="ECO:0000313" key="2">
    <source>
        <dbReference type="EMBL" id="EQD76533.1"/>
    </source>
</evidence>
<comment type="caution">
    <text evidence="2">The sequence shown here is derived from an EMBL/GenBank/DDBJ whole genome shotgun (WGS) entry which is preliminary data.</text>
</comment>
<accession>T1C6M4</accession>